<dbReference type="Pfam" id="PF04082">
    <property type="entry name" value="Fungal_trans"/>
    <property type="match status" value="1"/>
</dbReference>
<dbReference type="SMART" id="SM00066">
    <property type="entry name" value="GAL4"/>
    <property type="match status" value="1"/>
</dbReference>
<keyword evidence="3" id="KW-0805">Transcription regulation</keyword>
<evidence type="ECO:0000313" key="10">
    <source>
        <dbReference type="Proteomes" id="UP001201980"/>
    </source>
</evidence>
<name>A0AAD5RK37_9PEZI</name>
<dbReference type="GO" id="GO:0008270">
    <property type="term" value="F:zinc ion binding"/>
    <property type="evidence" value="ECO:0007669"/>
    <property type="project" value="InterPro"/>
</dbReference>
<evidence type="ECO:0000256" key="4">
    <source>
        <dbReference type="ARBA" id="ARBA00023125"/>
    </source>
</evidence>
<evidence type="ECO:0000259" key="8">
    <source>
        <dbReference type="PROSITE" id="PS50048"/>
    </source>
</evidence>
<dbReference type="PROSITE" id="PS50048">
    <property type="entry name" value="ZN2_CY6_FUNGAL_2"/>
    <property type="match status" value="1"/>
</dbReference>
<dbReference type="Proteomes" id="UP001201980">
    <property type="component" value="Unassembled WGS sequence"/>
</dbReference>
<dbReference type="SUPFAM" id="SSF81995">
    <property type="entry name" value="beta-sandwich domain of Sec23/24"/>
    <property type="match status" value="1"/>
</dbReference>
<keyword evidence="5" id="KW-0804">Transcription</keyword>
<keyword evidence="1" id="KW-0479">Metal-binding</keyword>
<dbReference type="Gene3D" id="4.10.240.10">
    <property type="entry name" value="Zn(2)-C6 fungal-type DNA-binding domain"/>
    <property type="match status" value="1"/>
</dbReference>
<dbReference type="GO" id="GO:0000978">
    <property type="term" value="F:RNA polymerase II cis-regulatory region sequence-specific DNA binding"/>
    <property type="evidence" value="ECO:0007669"/>
    <property type="project" value="TreeGrafter"/>
</dbReference>
<dbReference type="InterPro" id="IPR007219">
    <property type="entry name" value="XnlR_reg_dom"/>
</dbReference>
<dbReference type="PROSITE" id="PS00463">
    <property type="entry name" value="ZN2_CY6_FUNGAL_1"/>
    <property type="match status" value="1"/>
</dbReference>
<dbReference type="GO" id="GO:0006351">
    <property type="term" value="P:DNA-templated transcription"/>
    <property type="evidence" value="ECO:0007669"/>
    <property type="project" value="InterPro"/>
</dbReference>
<evidence type="ECO:0000256" key="7">
    <source>
        <dbReference type="SAM" id="MobiDB-lite"/>
    </source>
</evidence>
<keyword evidence="4" id="KW-0238">DNA-binding</keyword>
<evidence type="ECO:0000256" key="1">
    <source>
        <dbReference type="ARBA" id="ARBA00022723"/>
    </source>
</evidence>
<dbReference type="SMART" id="SM00906">
    <property type="entry name" value="Fungal_trans"/>
    <property type="match status" value="1"/>
</dbReference>
<organism evidence="9 10">
    <name type="scientific">Zalerion maritima</name>
    <dbReference type="NCBI Taxonomy" id="339359"/>
    <lineage>
        <taxon>Eukaryota</taxon>
        <taxon>Fungi</taxon>
        <taxon>Dikarya</taxon>
        <taxon>Ascomycota</taxon>
        <taxon>Pezizomycotina</taxon>
        <taxon>Sordariomycetes</taxon>
        <taxon>Lulworthiomycetidae</taxon>
        <taxon>Lulworthiales</taxon>
        <taxon>Lulworthiaceae</taxon>
        <taxon>Zalerion</taxon>
    </lineage>
</organism>
<feature type="domain" description="Zn(2)-C6 fungal-type" evidence="8">
    <location>
        <begin position="114"/>
        <end position="143"/>
    </location>
</feature>
<dbReference type="AlphaFoldDB" id="A0AAD5RK37"/>
<dbReference type="InterPro" id="IPR036864">
    <property type="entry name" value="Zn2-C6_fun-type_DNA-bd_sf"/>
</dbReference>
<evidence type="ECO:0000256" key="3">
    <source>
        <dbReference type="ARBA" id="ARBA00023015"/>
    </source>
</evidence>
<keyword evidence="2" id="KW-0862">Zinc</keyword>
<keyword evidence="10" id="KW-1185">Reference proteome</keyword>
<evidence type="ECO:0000256" key="6">
    <source>
        <dbReference type="ARBA" id="ARBA00023242"/>
    </source>
</evidence>
<dbReference type="Pfam" id="PF00172">
    <property type="entry name" value="Zn_clus"/>
    <property type="match status" value="1"/>
</dbReference>
<evidence type="ECO:0000256" key="2">
    <source>
        <dbReference type="ARBA" id="ARBA00022833"/>
    </source>
</evidence>
<feature type="region of interest" description="Disordered" evidence="7">
    <location>
        <begin position="27"/>
        <end position="118"/>
    </location>
</feature>
<dbReference type="EMBL" id="JAKWBI020000384">
    <property type="protein sequence ID" value="KAJ2895682.1"/>
    <property type="molecule type" value="Genomic_DNA"/>
</dbReference>
<feature type="region of interest" description="Disordered" evidence="7">
    <location>
        <begin position="151"/>
        <end position="191"/>
    </location>
</feature>
<sequence length="952" mass="107559">MIKDENGGRGFDRCRRDEYLDMAEVPDIGAKATSKPHTSGLPALYDSTGMHQQQQQQHPPPPSEQQTPPQHQQTQGGQSQPSQSQQVAQQQQPPQQRTPQPQTRTVKRPRPVKSCTECRKRKLKCDRNLPCSACEKSRRLCKYAADQDAANLSDASDEESERPLKRSCGPPSNHELTLRGADSTPVPAAQQPTIPASMVPMQAFDDLNRRIEVLEKMLTNIARSPSTAGSSSIRHRLAPVNPCLLRDMSIKPTEDSIPGRSKGLRTRFLGATSTRFPDAKDFMMSQNKTEEVKELFMSLRQLHKVFSDNHRAQMVPIQVYVDSMTPIQRRMADILPKRSDCDRLLDMYIKTAETLYRIIHIPTFRLDYEAYWNSERRPESFLPLLLVMMALATKYESRSRGPNGERLDSIHIPTACALVRMWLDGLKGKDLVDMTTLQTEVLLNHTQRMVLKPQESWSRLGFIVRMAMSMGMHRDPSEFGGGIPPFEGEVRRRLWWTILDLDLHMSLQCNLPCAIRNDDFTCRPPLNLDDEDIYPEMNELPDEKPHDQFTSCQQQVHAAKSLPHRLKVVNLINRIDTADEAEILEAGAKLERMLEDVQFNFPRPPVVNDRESARRWRTRVVLDVHCRRPLLALYRPFALGPPSLEPPPLQISRSYIRSSMTLLNFLEEIDPVSTIFHEIQHQYFLLLRQDILQAAFSVCYFIRNEVLRQQQFHHPVAGFADASSPLMRHSSIHSTQPSGLSGSGAWGGAWSAVTPESSAALEDGLGLGVSTRSIIAEDGGYFEQESVCSRRRMEETVARTLETLVSRMREMGSDLKDFVSISVVLNTSRMVTGSQEQKLENTKQGMRKIIETCEQIKNSVTQQPTSFLPPTAMTTPTHNHTPPVQAFGAPPQPGFGFNPHFPTMPHGVDAAWDHEFWSWTVQNAQQNASTPPIPAMQPRHVSNVPMAGAPQI</sequence>
<dbReference type="InterPro" id="IPR001138">
    <property type="entry name" value="Zn2Cys6_DnaBD"/>
</dbReference>
<dbReference type="PANTHER" id="PTHR31944">
    <property type="entry name" value="HEME-RESPONSIVE ZINC FINGER TRANSCRIPTION FACTOR HAP1"/>
    <property type="match status" value="1"/>
</dbReference>
<gene>
    <name evidence="9" type="ORF">MKZ38_006264</name>
</gene>
<dbReference type="GO" id="GO:0001228">
    <property type="term" value="F:DNA-binding transcription activator activity, RNA polymerase II-specific"/>
    <property type="evidence" value="ECO:0007669"/>
    <property type="project" value="TreeGrafter"/>
</dbReference>
<proteinExistence type="predicted"/>
<dbReference type="CDD" id="cd00067">
    <property type="entry name" value="GAL4"/>
    <property type="match status" value="1"/>
</dbReference>
<dbReference type="SUPFAM" id="SSF57701">
    <property type="entry name" value="Zn2/Cys6 DNA-binding domain"/>
    <property type="match status" value="1"/>
</dbReference>
<protein>
    <submittedName>
        <fullName evidence="9">Zn2cys6 transcription factor</fullName>
    </submittedName>
</protein>
<keyword evidence="6" id="KW-0539">Nucleus</keyword>
<feature type="compositionally biased region" description="Low complexity" evidence="7">
    <location>
        <begin position="64"/>
        <end position="103"/>
    </location>
</feature>
<dbReference type="InterPro" id="IPR051430">
    <property type="entry name" value="Fungal_TF_Env_Response"/>
</dbReference>
<accession>A0AAD5RK37</accession>
<evidence type="ECO:0000256" key="5">
    <source>
        <dbReference type="ARBA" id="ARBA00023163"/>
    </source>
</evidence>
<dbReference type="GO" id="GO:0005634">
    <property type="term" value="C:nucleus"/>
    <property type="evidence" value="ECO:0007669"/>
    <property type="project" value="TreeGrafter"/>
</dbReference>
<comment type="caution">
    <text evidence="9">The sequence shown here is derived from an EMBL/GenBank/DDBJ whole genome shotgun (WGS) entry which is preliminary data.</text>
</comment>
<evidence type="ECO:0000313" key="9">
    <source>
        <dbReference type="EMBL" id="KAJ2895682.1"/>
    </source>
</evidence>
<reference evidence="9" key="1">
    <citation type="submission" date="2022-07" db="EMBL/GenBank/DDBJ databases">
        <title>Draft genome sequence of Zalerion maritima ATCC 34329, a (micro)plastics degrading marine fungus.</title>
        <authorList>
            <person name="Paco A."/>
            <person name="Goncalves M.F.M."/>
            <person name="Rocha-Santos T.A.P."/>
            <person name="Alves A."/>
        </authorList>
    </citation>
    <scope>NUCLEOTIDE SEQUENCE</scope>
    <source>
        <strain evidence="9">ATCC 34329</strain>
    </source>
</reference>
<dbReference type="PANTHER" id="PTHR31944:SF131">
    <property type="entry name" value="HEME-RESPONSIVE ZINC FINGER TRANSCRIPTION FACTOR HAP1"/>
    <property type="match status" value="1"/>
</dbReference>
<dbReference type="CDD" id="cd12148">
    <property type="entry name" value="fungal_TF_MHR"/>
    <property type="match status" value="1"/>
</dbReference>